<protein>
    <submittedName>
        <fullName evidence="2">Uncharacterized protein</fullName>
    </submittedName>
</protein>
<evidence type="ECO:0000313" key="2">
    <source>
        <dbReference type="EMBL" id="RGP78198.1"/>
    </source>
</evidence>
<name>A0A395T0G6_9HYPO</name>
<comment type="caution">
    <text evidence="2">The sequence shown here is derived from an EMBL/GenBank/DDBJ whole genome shotgun (WGS) entry which is preliminary data.</text>
</comment>
<evidence type="ECO:0000313" key="3">
    <source>
        <dbReference type="Proteomes" id="UP000266234"/>
    </source>
</evidence>
<reference evidence="2 3" key="1">
    <citation type="journal article" date="2018" name="PLoS Pathog.">
        <title>Evolution of structural diversity of trichothecenes, a family of toxins produced by plant pathogenic and entomopathogenic fungi.</title>
        <authorList>
            <person name="Proctor R.H."/>
            <person name="McCormick S.P."/>
            <person name="Kim H.S."/>
            <person name="Cardoza R.E."/>
            <person name="Stanley A.M."/>
            <person name="Lindo L."/>
            <person name="Kelly A."/>
            <person name="Brown D.W."/>
            <person name="Lee T."/>
            <person name="Vaughan M.M."/>
            <person name="Alexander N.J."/>
            <person name="Busman M."/>
            <person name="Gutierrez S."/>
        </authorList>
    </citation>
    <scope>NUCLEOTIDE SEQUENCE [LARGE SCALE GENOMIC DNA]</scope>
    <source>
        <strain evidence="2 3">NRRL 20695</strain>
    </source>
</reference>
<feature type="region of interest" description="Disordered" evidence="1">
    <location>
        <begin position="43"/>
        <end position="74"/>
    </location>
</feature>
<keyword evidence="3" id="KW-1185">Reference proteome</keyword>
<dbReference type="EMBL" id="PXOG01000074">
    <property type="protein sequence ID" value="RGP78198.1"/>
    <property type="molecule type" value="Genomic_DNA"/>
</dbReference>
<accession>A0A395T0G6</accession>
<organism evidence="2 3">
    <name type="scientific">Fusarium longipes</name>
    <dbReference type="NCBI Taxonomy" id="694270"/>
    <lineage>
        <taxon>Eukaryota</taxon>
        <taxon>Fungi</taxon>
        <taxon>Dikarya</taxon>
        <taxon>Ascomycota</taxon>
        <taxon>Pezizomycotina</taxon>
        <taxon>Sordariomycetes</taxon>
        <taxon>Hypocreomycetidae</taxon>
        <taxon>Hypocreales</taxon>
        <taxon>Nectriaceae</taxon>
        <taxon>Fusarium</taxon>
    </lineage>
</organism>
<sequence length="74" mass="8013">MNRNQPDLSELWALLEKYLGRKDPGDLPGGYITSAEIDAALGNSSDRGQAVTDDQVWPTYEDNPSGLLTPPPSP</sequence>
<gene>
    <name evidence="2" type="ORF">FLONG3_3677</name>
</gene>
<evidence type="ECO:0000256" key="1">
    <source>
        <dbReference type="SAM" id="MobiDB-lite"/>
    </source>
</evidence>
<dbReference type="AlphaFoldDB" id="A0A395T0G6"/>
<proteinExistence type="predicted"/>
<dbReference type="Proteomes" id="UP000266234">
    <property type="component" value="Unassembled WGS sequence"/>
</dbReference>